<comment type="catalytic activity">
    <reaction evidence="1">
        <text>ATP + protein L-histidine = ADP + protein N-phospho-L-histidine.</text>
        <dbReference type="EC" id="2.7.13.3"/>
    </reaction>
</comment>
<dbReference type="InterPro" id="IPR004358">
    <property type="entry name" value="Sig_transdc_His_kin-like_C"/>
</dbReference>
<sequence length="476" mass="54043">MSSRSKPAVANIWRSSVFRYTLTSSALFFVSALILLGIIGGTFLYNTNQLDKQEQSDTYQWLVEETTENGLDWLIEELDMDFEDLNDPEFWHERMQRNQYVVYLRAHGKDYGFTPLSESPSGWHWYTFDVSHFDEEDQLIDAVYEIRTLQHKLNSDFVLVVGASTSLDYRSILETMSEGLIWVCMTALPLSVLIAYLLSRKVYQRLDDLSDNLETISSTHHTERLPVSTNTDEFDRLSENINQMLERIEHLNTNIEDVTVGIAHDLKTPLTRLANQLQLMQMDSDGAEQHIEKAQSQVAAMLKTFNSLLRLSEIDSGKRKSHFTDINLSELIENLVDSYQPVFEDHNLQLTSAIVPAISVSGDAELLNQMMINLFENNVKYSKNNGQVWVHLQPSESGVVLQLGDNGPGIADQHRQRIFERFYTADLSRSDASNGLGLSLVQSIAHLHGASITLLPDTPGTVFNIQFSTNHTNLYG</sequence>
<feature type="transmembrane region" description="Helical" evidence="12">
    <location>
        <begin position="20"/>
        <end position="45"/>
    </location>
</feature>
<gene>
    <name evidence="15" type="ORF">JYA62_22530</name>
</gene>
<dbReference type="PANTHER" id="PTHR45436">
    <property type="entry name" value="SENSOR HISTIDINE KINASE YKOH"/>
    <property type="match status" value="1"/>
</dbReference>
<dbReference type="InterPro" id="IPR003661">
    <property type="entry name" value="HisK_dim/P_dom"/>
</dbReference>
<proteinExistence type="predicted"/>
<evidence type="ECO:0000256" key="8">
    <source>
        <dbReference type="ARBA" id="ARBA00022989"/>
    </source>
</evidence>
<dbReference type="CDD" id="cd00082">
    <property type="entry name" value="HisKA"/>
    <property type="match status" value="1"/>
</dbReference>
<dbReference type="InterPro" id="IPR050428">
    <property type="entry name" value="TCS_sensor_his_kinase"/>
</dbReference>
<keyword evidence="9" id="KW-0902">Two-component regulatory system</keyword>
<dbReference type="PROSITE" id="PS50109">
    <property type="entry name" value="HIS_KIN"/>
    <property type="match status" value="1"/>
</dbReference>
<dbReference type="InterPro" id="IPR003660">
    <property type="entry name" value="HAMP_dom"/>
</dbReference>
<dbReference type="Gene3D" id="1.10.287.130">
    <property type="match status" value="1"/>
</dbReference>
<evidence type="ECO:0000256" key="5">
    <source>
        <dbReference type="ARBA" id="ARBA00022679"/>
    </source>
</evidence>
<dbReference type="EC" id="2.7.13.3" evidence="3"/>
<evidence type="ECO:0000256" key="3">
    <source>
        <dbReference type="ARBA" id="ARBA00012438"/>
    </source>
</evidence>
<dbReference type="EMBL" id="JAFHLB010000046">
    <property type="protein sequence ID" value="MBN3580414.1"/>
    <property type="molecule type" value="Genomic_DNA"/>
</dbReference>
<evidence type="ECO:0000313" key="15">
    <source>
        <dbReference type="EMBL" id="MBN3580414.1"/>
    </source>
</evidence>
<dbReference type="SUPFAM" id="SSF47384">
    <property type="entry name" value="Homodimeric domain of signal transducing histidine kinase"/>
    <property type="match status" value="1"/>
</dbReference>
<evidence type="ECO:0000256" key="11">
    <source>
        <dbReference type="SAM" id="Coils"/>
    </source>
</evidence>
<dbReference type="SMART" id="SM00388">
    <property type="entry name" value="HisKA"/>
    <property type="match status" value="1"/>
</dbReference>
<reference evidence="15 16" key="1">
    <citation type="submission" date="2021-02" db="EMBL/GenBank/DDBJ databases">
        <title>Draft Genome Sequences of 5 Vibrio neptunius Strains Isolated From of Bivalve Hatcheries.</title>
        <authorList>
            <person name="Galvis F."/>
            <person name="Barja J.L."/>
            <person name="Lemos M.L."/>
            <person name="Balado M."/>
        </authorList>
    </citation>
    <scope>NUCLEOTIDE SEQUENCE [LARGE SCALE GENOMIC DNA]</scope>
    <source>
        <strain evidence="15 16">PP-145.98</strain>
    </source>
</reference>
<comment type="caution">
    <text evidence="15">The sequence shown here is derived from an EMBL/GenBank/DDBJ whole genome shotgun (WGS) entry which is preliminary data.</text>
</comment>
<evidence type="ECO:0000256" key="1">
    <source>
        <dbReference type="ARBA" id="ARBA00000085"/>
    </source>
</evidence>
<dbReference type="InterPro" id="IPR036890">
    <property type="entry name" value="HATPase_C_sf"/>
</dbReference>
<dbReference type="InterPro" id="IPR005467">
    <property type="entry name" value="His_kinase_dom"/>
</dbReference>
<feature type="domain" description="HAMP" evidence="14">
    <location>
        <begin position="200"/>
        <end position="253"/>
    </location>
</feature>
<dbReference type="SUPFAM" id="SSF158472">
    <property type="entry name" value="HAMP domain-like"/>
    <property type="match status" value="1"/>
</dbReference>
<dbReference type="SUPFAM" id="SSF55874">
    <property type="entry name" value="ATPase domain of HSP90 chaperone/DNA topoisomerase II/histidine kinase"/>
    <property type="match status" value="1"/>
</dbReference>
<evidence type="ECO:0000256" key="12">
    <source>
        <dbReference type="SAM" id="Phobius"/>
    </source>
</evidence>
<dbReference type="PANTHER" id="PTHR45436:SF8">
    <property type="entry name" value="HISTIDINE KINASE"/>
    <property type="match status" value="1"/>
</dbReference>
<keyword evidence="4" id="KW-0597">Phosphoprotein</keyword>
<evidence type="ECO:0000256" key="4">
    <source>
        <dbReference type="ARBA" id="ARBA00022553"/>
    </source>
</evidence>
<protein>
    <recommendedName>
        <fullName evidence="3">histidine kinase</fullName>
        <ecNumber evidence="3">2.7.13.3</ecNumber>
    </recommendedName>
</protein>
<keyword evidence="8 12" id="KW-1133">Transmembrane helix</keyword>
<feature type="transmembrane region" description="Helical" evidence="12">
    <location>
        <begin position="179"/>
        <end position="198"/>
    </location>
</feature>
<dbReference type="Proteomes" id="UP000779070">
    <property type="component" value="Unassembled WGS sequence"/>
</dbReference>
<dbReference type="CDD" id="cd06225">
    <property type="entry name" value="HAMP"/>
    <property type="match status" value="1"/>
</dbReference>
<dbReference type="RefSeq" id="WP_206372078.1">
    <property type="nucleotide sequence ID" value="NZ_CAWPTM010000120.1"/>
</dbReference>
<keyword evidence="7 15" id="KW-0418">Kinase</keyword>
<evidence type="ECO:0000313" key="16">
    <source>
        <dbReference type="Proteomes" id="UP000779070"/>
    </source>
</evidence>
<keyword evidence="11" id="KW-0175">Coiled coil</keyword>
<dbReference type="Pfam" id="PF00672">
    <property type="entry name" value="HAMP"/>
    <property type="match status" value="1"/>
</dbReference>
<keyword evidence="10 12" id="KW-0472">Membrane</keyword>
<dbReference type="Gene3D" id="3.30.565.10">
    <property type="entry name" value="Histidine kinase-like ATPase, C-terminal domain"/>
    <property type="match status" value="1"/>
</dbReference>
<dbReference type="SMART" id="SM00304">
    <property type="entry name" value="HAMP"/>
    <property type="match status" value="1"/>
</dbReference>
<comment type="subcellular location">
    <subcellularLocation>
        <location evidence="2">Membrane</location>
    </subcellularLocation>
</comment>
<keyword evidence="16" id="KW-1185">Reference proteome</keyword>
<dbReference type="Pfam" id="PF00512">
    <property type="entry name" value="HisKA"/>
    <property type="match status" value="1"/>
</dbReference>
<dbReference type="InterPro" id="IPR036097">
    <property type="entry name" value="HisK_dim/P_sf"/>
</dbReference>
<evidence type="ECO:0000259" key="14">
    <source>
        <dbReference type="PROSITE" id="PS50885"/>
    </source>
</evidence>
<dbReference type="PRINTS" id="PR00344">
    <property type="entry name" value="BCTRLSENSOR"/>
</dbReference>
<organism evidence="15 16">
    <name type="scientific">Vibrio neptunius</name>
    <dbReference type="NCBI Taxonomy" id="170651"/>
    <lineage>
        <taxon>Bacteria</taxon>
        <taxon>Pseudomonadati</taxon>
        <taxon>Pseudomonadota</taxon>
        <taxon>Gammaproteobacteria</taxon>
        <taxon>Vibrionales</taxon>
        <taxon>Vibrionaceae</taxon>
        <taxon>Vibrio</taxon>
    </lineage>
</organism>
<name>A0ABS3A853_9VIBR</name>
<feature type="domain" description="Histidine kinase" evidence="13">
    <location>
        <begin position="261"/>
        <end position="471"/>
    </location>
</feature>
<dbReference type="InterPro" id="IPR003594">
    <property type="entry name" value="HATPase_dom"/>
</dbReference>
<evidence type="ECO:0000259" key="13">
    <source>
        <dbReference type="PROSITE" id="PS50109"/>
    </source>
</evidence>
<evidence type="ECO:0000256" key="9">
    <source>
        <dbReference type="ARBA" id="ARBA00023012"/>
    </source>
</evidence>
<evidence type="ECO:0000256" key="6">
    <source>
        <dbReference type="ARBA" id="ARBA00022692"/>
    </source>
</evidence>
<dbReference type="PROSITE" id="PS50885">
    <property type="entry name" value="HAMP"/>
    <property type="match status" value="1"/>
</dbReference>
<feature type="coiled-coil region" evidence="11">
    <location>
        <begin position="234"/>
        <end position="297"/>
    </location>
</feature>
<keyword evidence="6 12" id="KW-0812">Transmembrane</keyword>
<evidence type="ECO:0000256" key="7">
    <source>
        <dbReference type="ARBA" id="ARBA00022777"/>
    </source>
</evidence>
<dbReference type="GO" id="GO:0016301">
    <property type="term" value="F:kinase activity"/>
    <property type="evidence" value="ECO:0007669"/>
    <property type="project" value="UniProtKB-KW"/>
</dbReference>
<dbReference type="Pfam" id="PF02518">
    <property type="entry name" value="HATPase_c"/>
    <property type="match status" value="1"/>
</dbReference>
<evidence type="ECO:0000256" key="10">
    <source>
        <dbReference type="ARBA" id="ARBA00023136"/>
    </source>
</evidence>
<dbReference type="Gene3D" id="6.10.340.10">
    <property type="match status" value="1"/>
</dbReference>
<keyword evidence="5" id="KW-0808">Transferase</keyword>
<evidence type="ECO:0000256" key="2">
    <source>
        <dbReference type="ARBA" id="ARBA00004370"/>
    </source>
</evidence>
<accession>A0ABS3A853</accession>
<dbReference type="SMART" id="SM00387">
    <property type="entry name" value="HATPase_c"/>
    <property type="match status" value="1"/>
</dbReference>
<dbReference type="CDD" id="cd00075">
    <property type="entry name" value="HATPase"/>
    <property type="match status" value="1"/>
</dbReference>